<feature type="region of interest" description="Disordered" evidence="4">
    <location>
        <begin position="636"/>
        <end position="688"/>
    </location>
</feature>
<feature type="domain" description="FHA" evidence="5">
    <location>
        <begin position="2"/>
        <end position="44"/>
    </location>
</feature>
<feature type="region of interest" description="Disordered" evidence="4">
    <location>
        <begin position="1250"/>
        <end position="1314"/>
    </location>
</feature>
<dbReference type="PANTHER" id="PTHR15715">
    <property type="entry name" value="CENTROSOMAL PROTEIN OF 170 KDA"/>
    <property type="match status" value="1"/>
</dbReference>
<feature type="region of interest" description="Disordered" evidence="4">
    <location>
        <begin position="1042"/>
        <end position="1234"/>
    </location>
</feature>
<evidence type="ECO:0000256" key="2">
    <source>
        <dbReference type="ARBA" id="ARBA00010436"/>
    </source>
</evidence>
<feature type="compositionally biased region" description="Basic and acidic residues" evidence="4">
    <location>
        <begin position="766"/>
        <end position="777"/>
    </location>
</feature>
<feature type="compositionally biased region" description="Polar residues" evidence="4">
    <location>
        <begin position="428"/>
        <end position="441"/>
    </location>
</feature>
<feature type="compositionally biased region" description="Polar residues" evidence="4">
    <location>
        <begin position="152"/>
        <end position="161"/>
    </location>
</feature>
<keyword evidence="3" id="KW-0443">Lipid metabolism</keyword>
<feature type="compositionally biased region" description="Polar residues" evidence="4">
    <location>
        <begin position="1170"/>
        <end position="1189"/>
    </location>
</feature>
<dbReference type="Pfam" id="PF15308">
    <property type="entry name" value="CEP170_C"/>
    <property type="match status" value="1"/>
</dbReference>
<protein>
    <submittedName>
        <fullName evidence="7">Uncharacterized protein</fullName>
    </submittedName>
</protein>
<feature type="compositionally biased region" description="Low complexity" evidence="4">
    <location>
        <begin position="1472"/>
        <end position="1489"/>
    </location>
</feature>
<feature type="region of interest" description="Disordered" evidence="4">
    <location>
        <begin position="709"/>
        <end position="777"/>
    </location>
</feature>
<feature type="domain" description="PLD phosphodiesterase" evidence="6">
    <location>
        <begin position="1778"/>
        <end position="1805"/>
    </location>
</feature>
<evidence type="ECO:0000256" key="1">
    <source>
        <dbReference type="ARBA" id="ARBA00008664"/>
    </source>
</evidence>
<organism evidence="7 8">
    <name type="scientific">Chelonia mydas</name>
    <name type="common">Green sea-turtle</name>
    <name type="synonym">Chelonia agassizi</name>
    <dbReference type="NCBI Taxonomy" id="8469"/>
    <lineage>
        <taxon>Eukaryota</taxon>
        <taxon>Metazoa</taxon>
        <taxon>Chordata</taxon>
        <taxon>Craniata</taxon>
        <taxon>Vertebrata</taxon>
        <taxon>Euteleostomi</taxon>
        <taxon>Archelosauria</taxon>
        <taxon>Testudinata</taxon>
        <taxon>Testudines</taxon>
        <taxon>Cryptodira</taxon>
        <taxon>Durocryptodira</taxon>
        <taxon>Americhelydia</taxon>
        <taxon>Chelonioidea</taxon>
        <taxon>Cheloniidae</taxon>
        <taxon>Chelonia</taxon>
    </lineage>
</organism>
<feature type="region of interest" description="Disordered" evidence="4">
    <location>
        <begin position="357"/>
        <end position="393"/>
    </location>
</feature>
<evidence type="ECO:0000256" key="4">
    <source>
        <dbReference type="SAM" id="MobiDB-lite"/>
    </source>
</evidence>
<dbReference type="CDD" id="cd09145">
    <property type="entry name" value="PLDc_vPLD4_1"/>
    <property type="match status" value="1"/>
</dbReference>
<feature type="compositionally biased region" description="Low complexity" evidence="4">
    <location>
        <begin position="500"/>
        <end position="511"/>
    </location>
</feature>
<dbReference type="EMBL" id="KB565341">
    <property type="protein sequence ID" value="EMP28058.1"/>
    <property type="molecule type" value="Genomic_DNA"/>
</dbReference>
<feature type="region of interest" description="Disordered" evidence="4">
    <location>
        <begin position="187"/>
        <end position="206"/>
    </location>
</feature>
<proteinExistence type="inferred from homology"/>
<feature type="compositionally biased region" description="Acidic residues" evidence="4">
    <location>
        <begin position="1424"/>
        <end position="1434"/>
    </location>
</feature>
<reference evidence="8" key="1">
    <citation type="journal article" date="2013" name="Nat. Genet.">
        <title>The draft genomes of soft-shell turtle and green sea turtle yield insights into the development and evolution of the turtle-specific body plan.</title>
        <authorList>
            <person name="Wang Z."/>
            <person name="Pascual-Anaya J."/>
            <person name="Zadissa A."/>
            <person name="Li W."/>
            <person name="Niimura Y."/>
            <person name="Huang Z."/>
            <person name="Li C."/>
            <person name="White S."/>
            <person name="Xiong Z."/>
            <person name="Fang D."/>
            <person name="Wang B."/>
            <person name="Ming Y."/>
            <person name="Chen Y."/>
            <person name="Zheng Y."/>
            <person name="Kuraku S."/>
            <person name="Pignatelli M."/>
            <person name="Herrero J."/>
            <person name="Beal K."/>
            <person name="Nozawa M."/>
            <person name="Li Q."/>
            <person name="Wang J."/>
            <person name="Zhang H."/>
            <person name="Yu L."/>
            <person name="Shigenobu S."/>
            <person name="Wang J."/>
            <person name="Liu J."/>
            <person name="Flicek P."/>
            <person name="Searle S."/>
            <person name="Wang J."/>
            <person name="Kuratani S."/>
            <person name="Yin Y."/>
            <person name="Aken B."/>
            <person name="Zhang G."/>
            <person name="Irie N."/>
        </authorList>
    </citation>
    <scope>NUCLEOTIDE SEQUENCE [LARGE SCALE GENOMIC DNA]</scope>
</reference>
<dbReference type="GO" id="GO:0016042">
    <property type="term" value="P:lipid catabolic process"/>
    <property type="evidence" value="ECO:0007669"/>
    <property type="project" value="UniProtKB-KW"/>
</dbReference>
<feature type="compositionally biased region" description="Polar residues" evidence="4">
    <location>
        <begin position="588"/>
        <end position="597"/>
    </location>
</feature>
<dbReference type="InterPro" id="IPR001736">
    <property type="entry name" value="PLipase_D/transphosphatidylase"/>
</dbReference>
<feature type="region of interest" description="Disordered" evidence="4">
    <location>
        <begin position="1470"/>
        <end position="1494"/>
    </location>
</feature>
<dbReference type="InterPro" id="IPR032803">
    <property type="entry name" value="PLDc_3"/>
</dbReference>
<dbReference type="InterPro" id="IPR000253">
    <property type="entry name" value="FHA_dom"/>
</dbReference>
<feature type="compositionally biased region" description="Polar residues" evidence="4">
    <location>
        <begin position="1042"/>
        <end position="1081"/>
    </location>
</feature>
<feature type="region of interest" description="Disordered" evidence="4">
    <location>
        <begin position="141"/>
        <end position="161"/>
    </location>
</feature>
<feature type="compositionally biased region" description="Basic and acidic residues" evidence="4">
    <location>
        <begin position="802"/>
        <end position="837"/>
    </location>
</feature>
<dbReference type="PROSITE" id="PS50035">
    <property type="entry name" value="PLD"/>
    <property type="match status" value="2"/>
</dbReference>
<feature type="compositionally biased region" description="Basic and acidic residues" evidence="4">
    <location>
        <begin position="1082"/>
        <end position="1093"/>
    </location>
</feature>
<feature type="compositionally biased region" description="Polar residues" evidence="4">
    <location>
        <begin position="1215"/>
        <end position="1229"/>
    </location>
</feature>
<feature type="compositionally biased region" description="Basic and acidic residues" evidence="4">
    <location>
        <begin position="378"/>
        <end position="390"/>
    </location>
</feature>
<name>M7B793_CHEMY</name>
<keyword evidence="3" id="KW-0442">Lipid degradation</keyword>
<dbReference type="Proteomes" id="UP000031443">
    <property type="component" value="Unassembled WGS sequence"/>
</dbReference>
<feature type="compositionally biased region" description="Low complexity" evidence="4">
    <location>
        <begin position="1290"/>
        <end position="1314"/>
    </location>
</feature>
<sequence length="2097" mass="233650">MIFVGRDDCELMLQSRSVDKQHAVINYDKDKDEHRVKDLGSLNGLHYRCVFHSFPASLTHAVHSNMYVLEQIQHKVPEEALKHEKYTSQLQMSFKGTVMKRVEQPVEHGGYTESPQAKLERGEKKAITAWQAAGDHAELISRGDHDGVPELQKNSSMDRTGETATYRTPLYGQPSWWGEDDANNKLERQEDRRQEEHYSERTKEISQHEGEINGNVIAYRDSQEQSVYAFRREPSYFEIPTKEFQQLAKSPETQVHEIPTKDIDAVVPPVVQSHASFTIEFDDCTPGKIKIKDHVTKFSLRQRRPFSKDAGHTEMMSAESKVADWLVQNDPSLMRRQSPGDDVFSTKSDLPVHVRTLKGNRHEDGTQSDSEDPVAPTAEKETTSSDHAAEQARLQRQIKRDPQEMLHNQQAFVIEFFDDDTPRKKRSQSFTHSAHSSQSDTDPVPKTKVEKRKAAMPAEKLGSPVPPPHLAAQGGKPASNFSGTQRSSSFKREKTEDRISSSSSSASRPSAKNYGSIGRKSKIAQDFAAEFLRQNSQAGKPSAEKPAPLQMPVAPRVVISSAPDPVTASPTDPKLVKARKHDEEDSLSETGTYTIETESQDKEVEEARKMIDQVFGVFESPEFSRLSSAYRPIIKGEKEESSSHQHLITENGTSQKTLLLQAFPSKPTSGSQAEMQGPPASQGGQKWVSRWASLADSYTDSGVCDVQQQGLVSEGHTESGTAHKLGEPETIVPSRTRRLLPQLPPSDKSDSPTPAGLTCQDSYPEVSKRNVVKEQGKEICADPSTRLFIQEDLDPDSLSDASKSDDGFGLEKGKKCKENSKMPEQEQQRGEDLKSEVRQPAAPGISSIAAVSEPVSTSFYIGEETNEVGVPSKLSLSTSQSRADKECKDQELAVKSSSAAASAKPVVKDVNSTYVSASGKMVISLHQSLCQEQENIATKEISSFIRQESFTKDKSSGVVPQNKLPHISSHPLLKDLDVARSSRMDYNQDTHLILKDTETALAALEAKLLCQNHQLDPSETIPGQLEDSLSGDSDVDTASTVSLVSGKNVPSSTPKRQVTSSLQKEKSSSTPSIQDQCSQPSARERLSEKRRMLPLEAGNRGETAKRFQIKRSAGARGSLDFTDDERSSSLPYFPVTETASSDHEHSVSKSVPRRKPFTQAVKEERGKVTANMQKIQQVLTRSNSLSTPRPTRASKLRRARLGDASDNECADTEKTTSNLEATTASSKQSAESKKLSRLDILAMPRKRAGSFTVPSDSETTQPRTGFSGRSVESYYANRKPPVSEARTAARRTAAAATTKQPFSRTRSSSARYSSTSSVVLLGITKVRRWVCNEEEERKGNKKEGQRGGVRTNKHVGAIQEQHNWTRQASRRRQQGSDYTSTSEEEYGSNHSSPKHKRSHASTATQTPRPHGSGLSRQKHRGRETDDDEDYDEPDPFNFIAQTAEIAEIARLSQTLVKDVAILAREIHDVAGDGDSQSSSGTGPSTSLSSVPNTPASTISAREEVIFDNLMLNPVSQLSHAIRENTENLAEKMKIVFQNSERTWEEMEAKINSENEVPILKTSNKIGKNAFKKSLLLNEYSYVKLNSNDQKGIKTFQSVLVISIVGFVVLMAIYIIKPVTIDFPEDKETIISSYQQMEEQGLFGDILEDKMITEDNVNRCNDSCNFELVESIPYDMPYEKNSTTVKPLYQAWMGLLNMAQERIHVASYYWSLTGEDINVNDSSSELGEDILKKFESLLMENVSVYIATSLPTLAVNSTDLKVLKKKGAHVRRVNFGHLTKGVLHSKFWIVDMKHMYIGSANMDWRSFSQVKEVGAVIYNCSCLASDLWKTFRTYWDLGHAKATIPSPWPSNYSTKINKYRPLEVQFNGTLTTAYFSHTNRDRQGWREGGAVPFPPSPLADGVGPMYRVGAASVHVTHPGVILQNVSWFSPGLPIAFDSRYWPDIDNALRGVAFSRNVQIRLLISCWLHTDPSMFHYLQSLRDLSDPHTNITIDVKIFIVPVLNHTNIPFGRVNHNKYMVTDKVAYIGTSNWSKDYFSNTAGVGLIVNQTSTDPQRKKPVIQEQLKKLFERDWNSKYSVNMEDLHGQKDCSWEEGLSYL</sequence>
<dbReference type="InterPro" id="IPR029300">
    <property type="entry name" value="CEP170_C"/>
</dbReference>
<comment type="similarity">
    <text evidence="2">Belongs to the CEP170 family.</text>
</comment>
<dbReference type="STRING" id="8469.M7B793"/>
<dbReference type="Pfam" id="PF13091">
    <property type="entry name" value="PLDc_2"/>
    <property type="match status" value="1"/>
</dbReference>
<keyword evidence="8" id="KW-1185">Reference proteome</keyword>
<feature type="compositionally biased region" description="Polar residues" evidence="4">
    <location>
        <begin position="644"/>
        <end position="658"/>
    </location>
</feature>
<feature type="region of interest" description="Disordered" evidence="4">
    <location>
        <begin position="791"/>
        <end position="845"/>
    </location>
</feature>
<feature type="compositionally biased region" description="Polar residues" evidence="4">
    <location>
        <begin position="479"/>
        <end position="488"/>
    </location>
</feature>
<dbReference type="InterPro" id="IPR008984">
    <property type="entry name" value="SMAD_FHA_dom_sf"/>
</dbReference>
<feature type="compositionally biased region" description="Polar residues" evidence="4">
    <location>
        <begin position="1252"/>
        <end position="1264"/>
    </location>
</feature>
<gene>
    <name evidence="7" type="ORF">UY3_14826</name>
</gene>
<evidence type="ECO:0000313" key="8">
    <source>
        <dbReference type="Proteomes" id="UP000031443"/>
    </source>
</evidence>
<feature type="region of interest" description="Disordered" evidence="4">
    <location>
        <begin position="423"/>
        <end position="520"/>
    </location>
</feature>
<dbReference type="Pfam" id="PF13918">
    <property type="entry name" value="PLDc_3"/>
    <property type="match status" value="1"/>
</dbReference>
<feature type="region of interest" description="Disordered" evidence="4">
    <location>
        <begin position="332"/>
        <end position="351"/>
    </location>
</feature>
<evidence type="ECO:0000256" key="3">
    <source>
        <dbReference type="ARBA" id="ARBA00022963"/>
    </source>
</evidence>
<feature type="region of interest" description="Disordered" evidence="4">
    <location>
        <begin position="561"/>
        <end position="604"/>
    </location>
</feature>
<dbReference type="SMART" id="SM00155">
    <property type="entry name" value="PLDc"/>
    <property type="match status" value="2"/>
</dbReference>
<dbReference type="GO" id="GO:0003824">
    <property type="term" value="F:catalytic activity"/>
    <property type="evidence" value="ECO:0007669"/>
    <property type="project" value="InterPro"/>
</dbReference>
<comment type="similarity">
    <text evidence="1">Belongs to the phospholipase D family.</text>
</comment>
<dbReference type="Pfam" id="PF00498">
    <property type="entry name" value="FHA"/>
    <property type="match status" value="1"/>
</dbReference>
<dbReference type="SUPFAM" id="SSF56024">
    <property type="entry name" value="Phospholipase D/nuclease"/>
    <property type="match status" value="2"/>
</dbReference>
<feature type="region of interest" description="Disordered" evidence="4">
    <location>
        <begin position="1334"/>
        <end position="1435"/>
    </location>
</feature>
<accession>M7B793</accession>
<feature type="compositionally biased region" description="Basic and acidic residues" evidence="4">
    <location>
        <begin position="1335"/>
        <end position="1345"/>
    </location>
</feature>
<feature type="domain" description="PLD phosphodiesterase" evidence="6">
    <location>
        <begin position="2008"/>
        <end position="2034"/>
    </location>
</feature>
<feature type="compositionally biased region" description="Basic and acidic residues" evidence="4">
    <location>
        <begin position="490"/>
        <end position="499"/>
    </location>
</feature>
<evidence type="ECO:0000259" key="6">
    <source>
        <dbReference type="PROSITE" id="PS50035"/>
    </source>
</evidence>
<dbReference type="PANTHER" id="PTHR15715:SF18">
    <property type="entry name" value="CENTROSOMAL PROTEIN OF 170 KDA PROTEIN B"/>
    <property type="match status" value="1"/>
</dbReference>
<dbReference type="SUPFAM" id="SSF49879">
    <property type="entry name" value="SMAD/FHA domain"/>
    <property type="match status" value="1"/>
</dbReference>
<dbReference type="Gene3D" id="3.30.870.10">
    <property type="entry name" value="Endonuclease Chain A"/>
    <property type="match status" value="2"/>
</dbReference>
<dbReference type="InterPro" id="IPR051176">
    <property type="entry name" value="Cent_Immune-Sig_Mod"/>
</dbReference>
<evidence type="ECO:0000259" key="5">
    <source>
        <dbReference type="PROSITE" id="PS50006"/>
    </source>
</evidence>
<dbReference type="PROSITE" id="PS50006">
    <property type="entry name" value="FHA_DOMAIN"/>
    <property type="match status" value="1"/>
</dbReference>
<dbReference type="InterPro" id="IPR025202">
    <property type="entry name" value="PLD-like_dom"/>
</dbReference>
<evidence type="ECO:0000313" key="7">
    <source>
        <dbReference type="EMBL" id="EMP28058.1"/>
    </source>
</evidence>
<dbReference type="Gene3D" id="2.60.200.20">
    <property type="match status" value="1"/>
</dbReference>